<feature type="compositionally biased region" description="Low complexity" evidence="1">
    <location>
        <begin position="191"/>
        <end position="206"/>
    </location>
</feature>
<feature type="region of interest" description="Disordered" evidence="1">
    <location>
        <begin position="170"/>
        <end position="374"/>
    </location>
</feature>
<name>A0A4E0QBS5_9EURY</name>
<evidence type="ECO:0000313" key="3">
    <source>
        <dbReference type="EMBL" id="TGC10634.1"/>
    </source>
</evidence>
<keyword evidence="2" id="KW-0812">Transmembrane</keyword>
<dbReference type="EMBL" id="PGGK01000003">
    <property type="protein sequence ID" value="TGC10634.1"/>
    <property type="molecule type" value="Genomic_DNA"/>
</dbReference>
<feature type="compositionally biased region" description="Polar residues" evidence="1">
    <location>
        <begin position="331"/>
        <end position="341"/>
    </location>
</feature>
<feature type="compositionally biased region" description="Acidic residues" evidence="1">
    <location>
        <begin position="170"/>
        <end position="190"/>
    </location>
</feature>
<sequence length="412" mass="41799">MGNLKNIFLLALIIFVFSMSGIASADNADTITVKTLYAGQDIEVGTLTVSNDCDHLNVTYRTGGNWSILESHLAVAGSFESIPITKSGNPIPGHFAHKNESLPNGTQILEYTLPLSSEEGTLYIAAHAAVHNGSCRNTSNESAWAEGTSFPGKNWATYFTYEILTCCDEDGTGSSDGEDDSCSPGDDDSSAGDGDSGSSEGDNSSGEGDGSDCGDDSDSSGDSDGSDCGDDSDSSGDSDGSDCGDDSDSSGDSDGSDGDDSSDSSGDSDGSDGDDSSDSSGDSDGSDGDDSSDSSGGSEGSNGDDSSDSSGDSEGSNGDDSSDSSGANSGRPSVSVTSGAGSSLPEDEEVYRTTDVGEDEEPINLLSVPAEDSDVRSPLSEVIPDISSILWFIIWTLLSAICVMSGYGLTQP</sequence>
<dbReference type="AlphaFoldDB" id="A0A4E0QBS5"/>
<keyword evidence="2" id="KW-0472">Membrane</keyword>
<dbReference type="RefSeq" id="WP_135389013.1">
    <property type="nucleotide sequence ID" value="NZ_PGGK01000003.1"/>
</dbReference>
<comment type="caution">
    <text evidence="3">The sequence shown here is derived from an EMBL/GenBank/DDBJ whole genome shotgun (WGS) entry which is preliminary data.</text>
</comment>
<dbReference type="Proteomes" id="UP000297295">
    <property type="component" value="Unassembled WGS sequence"/>
</dbReference>
<evidence type="ECO:0000313" key="4">
    <source>
        <dbReference type="Proteomes" id="UP000297295"/>
    </source>
</evidence>
<protein>
    <submittedName>
        <fullName evidence="3">Uncharacterized protein</fullName>
    </submittedName>
</protein>
<gene>
    <name evidence="3" type="ORF">CUN85_03850</name>
</gene>
<keyword evidence="2" id="KW-1133">Transmembrane helix</keyword>
<feature type="compositionally biased region" description="Acidic residues" evidence="1">
    <location>
        <begin position="209"/>
        <end position="262"/>
    </location>
</feature>
<dbReference type="OrthoDB" id="60577at2157"/>
<accession>A0A4E0QBS5</accession>
<feature type="compositionally biased region" description="Low complexity" evidence="1">
    <location>
        <begin position="293"/>
        <end position="330"/>
    </location>
</feature>
<evidence type="ECO:0000256" key="1">
    <source>
        <dbReference type="SAM" id="MobiDB-lite"/>
    </source>
</evidence>
<keyword evidence="4" id="KW-1185">Reference proteome</keyword>
<feature type="transmembrane region" description="Helical" evidence="2">
    <location>
        <begin position="389"/>
        <end position="409"/>
    </location>
</feature>
<reference evidence="3 4" key="1">
    <citation type="submission" date="2017-11" db="EMBL/GenBank/DDBJ databases">
        <title>Isolation and Characterization of Methanogenic Archaea from Saline Meromictic Lake at Siberia.</title>
        <authorList>
            <person name="Shen Y."/>
            <person name="Huang H.-H."/>
            <person name="Lai M.-C."/>
            <person name="Chen S.-C."/>
        </authorList>
    </citation>
    <scope>NUCLEOTIDE SEQUENCE [LARGE SCALE GENOMIC DNA]</scope>
    <source>
        <strain evidence="3 4">SY-01</strain>
    </source>
</reference>
<organism evidence="3 4">
    <name type="scientific">Methanolobus halotolerans</name>
    <dbReference type="NCBI Taxonomy" id="2052935"/>
    <lineage>
        <taxon>Archaea</taxon>
        <taxon>Methanobacteriati</taxon>
        <taxon>Methanobacteriota</taxon>
        <taxon>Stenosarchaea group</taxon>
        <taxon>Methanomicrobia</taxon>
        <taxon>Methanosarcinales</taxon>
        <taxon>Methanosarcinaceae</taxon>
        <taxon>Methanolobus</taxon>
    </lineage>
</organism>
<proteinExistence type="predicted"/>
<evidence type="ECO:0000256" key="2">
    <source>
        <dbReference type="SAM" id="Phobius"/>
    </source>
</evidence>